<feature type="repeat" description="ANK" evidence="3">
    <location>
        <begin position="365"/>
        <end position="403"/>
    </location>
</feature>
<reference evidence="4 5" key="1">
    <citation type="submission" date="2018-06" db="EMBL/GenBank/DDBJ databases">
        <title>Fusarium incarnatum-equiseti species complex species 28.</title>
        <authorList>
            <person name="Gardiner D.M."/>
        </authorList>
    </citation>
    <scope>NUCLEOTIDE SEQUENCE [LARGE SCALE GENOMIC DNA]</scope>
    <source>
        <strain evidence="4 5">FIESC_28</strain>
    </source>
</reference>
<dbReference type="PROSITE" id="PS50297">
    <property type="entry name" value="ANK_REP_REGION"/>
    <property type="match status" value="1"/>
</dbReference>
<dbReference type="OrthoDB" id="823504at2759"/>
<dbReference type="PANTHER" id="PTHR24178">
    <property type="entry name" value="MOLTING PROTEIN MLT-4"/>
    <property type="match status" value="1"/>
</dbReference>
<dbReference type="Pfam" id="PF12796">
    <property type="entry name" value="Ank_2"/>
    <property type="match status" value="2"/>
</dbReference>
<comment type="caution">
    <text evidence="4">The sequence shown here is derived from an EMBL/GenBank/DDBJ whole genome shotgun (WGS) entry which is preliminary data.</text>
</comment>
<dbReference type="PROSITE" id="PS50088">
    <property type="entry name" value="ANK_REPEAT"/>
    <property type="match status" value="2"/>
</dbReference>
<dbReference type="Proteomes" id="UP000253153">
    <property type="component" value="Unassembled WGS sequence"/>
</dbReference>
<keyword evidence="2 3" id="KW-0040">ANK repeat</keyword>
<evidence type="ECO:0000313" key="4">
    <source>
        <dbReference type="EMBL" id="RBR15593.1"/>
    </source>
</evidence>
<organism evidence="4 5">
    <name type="scientific">Fusarium coffeatum</name>
    <dbReference type="NCBI Taxonomy" id="231269"/>
    <lineage>
        <taxon>Eukaryota</taxon>
        <taxon>Fungi</taxon>
        <taxon>Dikarya</taxon>
        <taxon>Ascomycota</taxon>
        <taxon>Pezizomycotina</taxon>
        <taxon>Sordariomycetes</taxon>
        <taxon>Hypocreomycetidae</taxon>
        <taxon>Hypocreales</taxon>
        <taxon>Nectriaceae</taxon>
        <taxon>Fusarium</taxon>
        <taxon>Fusarium incarnatum-equiseti species complex</taxon>
    </lineage>
</organism>
<dbReference type="AlphaFoldDB" id="A0A366REM0"/>
<dbReference type="RefSeq" id="XP_031014491.1">
    <property type="nucleotide sequence ID" value="XM_031161375.1"/>
</dbReference>
<accession>A0A366REM0</accession>
<protein>
    <submittedName>
        <fullName evidence="4">Uncharacterized protein</fullName>
    </submittedName>
</protein>
<dbReference type="InterPro" id="IPR036770">
    <property type="entry name" value="Ankyrin_rpt-contain_sf"/>
</dbReference>
<dbReference type="InterPro" id="IPR002110">
    <property type="entry name" value="Ankyrin_rpt"/>
</dbReference>
<proteinExistence type="predicted"/>
<name>A0A366REM0_9HYPO</name>
<evidence type="ECO:0000313" key="5">
    <source>
        <dbReference type="Proteomes" id="UP000253153"/>
    </source>
</evidence>
<dbReference type="Gene3D" id="1.25.40.20">
    <property type="entry name" value="Ankyrin repeat-containing domain"/>
    <property type="match status" value="1"/>
</dbReference>
<dbReference type="GeneID" id="41996671"/>
<keyword evidence="5" id="KW-1185">Reference proteome</keyword>
<dbReference type="SMART" id="SM00248">
    <property type="entry name" value="ANK"/>
    <property type="match status" value="9"/>
</dbReference>
<keyword evidence="1" id="KW-0677">Repeat</keyword>
<evidence type="ECO:0000256" key="3">
    <source>
        <dbReference type="PROSITE-ProRule" id="PRU00023"/>
    </source>
</evidence>
<evidence type="ECO:0000256" key="1">
    <source>
        <dbReference type="ARBA" id="ARBA00022737"/>
    </source>
</evidence>
<evidence type="ECO:0000256" key="2">
    <source>
        <dbReference type="ARBA" id="ARBA00023043"/>
    </source>
</evidence>
<feature type="repeat" description="ANK" evidence="3">
    <location>
        <begin position="443"/>
        <end position="476"/>
    </location>
</feature>
<dbReference type="SUPFAM" id="SSF48403">
    <property type="entry name" value="Ankyrin repeat"/>
    <property type="match status" value="1"/>
</dbReference>
<sequence length="493" mass="55286">MEPSLLQQSESPYQEFRNKPVNRYNVYGPPFDVPITLSDRDGTLIHEQEGQCLFTTIIEHDDVRLLEKYFAIDPRAIPYYFDLPDNDEAAFEYASPFIWAAQSGSLAVLQMLFDYTTKNLDPMTPRRFSETELLNHAARFGRVKVVQWLLDNQPLYADILDRNFQGYTALIAAANLFEFGHGDNPNWDDICFDNSEVTMNLLLDYGACASDVAHPTNDKDRKEHSVLTLAAQWASSDLLARLIDGGADVHHTVAIGDWELPFLNRRDLPPRVAVEVDVNALFLASLYANLGGLRILVDRRGDEFTIEDVVCSPDCAGSLPLHWAARSPLEHIPTSMRYEKAGYIRQTIEQLLDYAPTTVNVQDKDGNTALHYATTHFGKNGRAFTPIFELLCSRGSDASLRNYKDETPLHTLFQPEGDDGPIDITAVSLLVSHGAKATDVDEAGNTPLHIATRDWHFIDAVALLLEYGADPAQKNLKQEKALPQKMEYLLGSQ</sequence>
<dbReference type="EMBL" id="QKXC01000153">
    <property type="protein sequence ID" value="RBR15593.1"/>
    <property type="molecule type" value="Genomic_DNA"/>
</dbReference>
<gene>
    <name evidence="4" type="ORF">FIESC28_07234</name>
</gene>